<dbReference type="Gene3D" id="1.20.1050.10">
    <property type="match status" value="1"/>
</dbReference>
<dbReference type="InterPro" id="IPR040079">
    <property type="entry name" value="Glutathione_S-Trfase"/>
</dbReference>
<gene>
    <name evidence="2" type="ORF">C0V82_04955</name>
</gene>
<dbReference type="NCBIfam" id="NF007831">
    <property type="entry name" value="PRK10542.1"/>
    <property type="match status" value="1"/>
</dbReference>
<dbReference type="KEGG" id="ncb:C0V82_04955"/>
<evidence type="ECO:0000256" key="1">
    <source>
        <dbReference type="RuleBase" id="RU003494"/>
    </source>
</evidence>
<name>A0A2K9NAT8_9PROT</name>
<dbReference type="SUPFAM" id="SSF47616">
    <property type="entry name" value="GST C-terminal domain-like"/>
    <property type="match status" value="1"/>
</dbReference>
<dbReference type="CDD" id="cd03188">
    <property type="entry name" value="GST_C_Beta"/>
    <property type="match status" value="1"/>
</dbReference>
<dbReference type="GO" id="GO:0016740">
    <property type="term" value="F:transferase activity"/>
    <property type="evidence" value="ECO:0007669"/>
    <property type="project" value="UniProtKB-KW"/>
</dbReference>
<dbReference type="Proteomes" id="UP000234752">
    <property type="component" value="Chromosome eg_1"/>
</dbReference>
<dbReference type="PANTHER" id="PTHR44051:SF8">
    <property type="entry name" value="GLUTATHIONE S-TRANSFERASE GSTA"/>
    <property type="match status" value="1"/>
</dbReference>
<sequence length="202" mass="21854">MKLYYKPGACSLASHIALREAGFNPEIEVVDLPTHKTAGGVDFYTINPKGYVPALITDEGELLTEGVAIMQYVADLKPEAKLLPPPATLARARVQEALNFVATEVHKGFSPFFNPTTHPETKAAVPANVGRRFDALEAQLADGRDYLLGADFTVADGYLFTVLGWSPYIGLDLVKWPNLSAYRARIAARPGVQAALKAEGLI</sequence>
<dbReference type="PANTHER" id="PTHR44051">
    <property type="entry name" value="GLUTATHIONE S-TRANSFERASE-RELATED"/>
    <property type="match status" value="1"/>
</dbReference>
<evidence type="ECO:0000313" key="2">
    <source>
        <dbReference type="EMBL" id="AUN29646.1"/>
    </source>
</evidence>
<reference evidence="2 3" key="1">
    <citation type="submission" date="2017-12" db="EMBL/GenBank/DDBJ databases">
        <title>Genomes of bacteria within cyanobacterial aggregates.</title>
        <authorList>
            <person name="Cai H."/>
        </authorList>
    </citation>
    <scope>NUCLEOTIDE SEQUENCE [LARGE SCALE GENOMIC DNA]</scope>
    <source>
        <strain evidence="2 3">TH16</strain>
    </source>
</reference>
<dbReference type="InterPro" id="IPR036282">
    <property type="entry name" value="Glutathione-S-Trfase_C_sf"/>
</dbReference>
<dbReference type="InterPro" id="IPR010987">
    <property type="entry name" value="Glutathione-S-Trfase_C-like"/>
</dbReference>
<dbReference type="Pfam" id="PF00043">
    <property type="entry name" value="GST_C"/>
    <property type="match status" value="1"/>
</dbReference>
<dbReference type="Gene3D" id="3.40.30.10">
    <property type="entry name" value="Glutaredoxin"/>
    <property type="match status" value="1"/>
</dbReference>
<keyword evidence="2" id="KW-0808">Transferase</keyword>
<proteinExistence type="inferred from homology"/>
<dbReference type="EMBL" id="CP025611">
    <property type="protein sequence ID" value="AUN29646.1"/>
    <property type="molecule type" value="Genomic_DNA"/>
</dbReference>
<evidence type="ECO:0000313" key="3">
    <source>
        <dbReference type="Proteomes" id="UP000234752"/>
    </source>
</evidence>
<keyword evidence="3" id="KW-1185">Reference proteome</keyword>
<dbReference type="RefSeq" id="WP_102111370.1">
    <property type="nucleotide sequence ID" value="NZ_BMGN01000003.1"/>
</dbReference>
<dbReference type="SFLD" id="SFLDS00019">
    <property type="entry name" value="Glutathione_Transferase_(cytos"/>
    <property type="match status" value="1"/>
</dbReference>
<dbReference type="OrthoDB" id="7583243at2"/>
<dbReference type="PROSITE" id="PS50404">
    <property type="entry name" value="GST_NTER"/>
    <property type="match status" value="1"/>
</dbReference>
<comment type="similarity">
    <text evidence="1">Belongs to the GST superfamily.</text>
</comment>
<dbReference type="SFLD" id="SFLDG00358">
    <property type="entry name" value="Main_(cytGST)"/>
    <property type="match status" value="1"/>
</dbReference>
<organism evidence="2 3">
    <name type="scientific">Niveispirillum cyanobacteriorum</name>
    <dbReference type="NCBI Taxonomy" id="1612173"/>
    <lineage>
        <taxon>Bacteria</taxon>
        <taxon>Pseudomonadati</taxon>
        <taxon>Pseudomonadota</taxon>
        <taxon>Alphaproteobacteria</taxon>
        <taxon>Rhodospirillales</taxon>
        <taxon>Azospirillaceae</taxon>
        <taxon>Niveispirillum</taxon>
    </lineage>
</organism>
<dbReference type="InterPro" id="IPR004045">
    <property type="entry name" value="Glutathione_S-Trfase_N"/>
</dbReference>
<dbReference type="AlphaFoldDB" id="A0A2K9NAT8"/>
<protein>
    <submittedName>
        <fullName evidence="2">Glutathione transferase GstA</fullName>
    </submittedName>
</protein>
<dbReference type="InterPro" id="IPR004046">
    <property type="entry name" value="GST_C"/>
</dbReference>
<dbReference type="SUPFAM" id="SSF52833">
    <property type="entry name" value="Thioredoxin-like"/>
    <property type="match status" value="1"/>
</dbReference>
<dbReference type="CDD" id="cd03057">
    <property type="entry name" value="GST_N_Beta"/>
    <property type="match status" value="1"/>
</dbReference>
<dbReference type="PROSITE" id="PS50405">
    <property type="entry name" value="GST_CTER"/>
    <property type="match status" value="1"/>
</dbReference>
<dbReference type="InterPro" id="IPR036249">
    <property type="entry name" value="Thioredoxin-like_sf"/>
</dbReference>
<dbReference type="SFLD" id="SFLDG01150">
    <property type="entry name" value="Main.1:_Beta-like"/>
    <property type="match status" value="1"/>
</dbReference>
<accession>A0A2K9NAT8</accession>
<dbReference type="Pfam" id="PF02798">
    <property type="entry name" value="GST_N"/>
    <property type="match status" value="1"/>
</dbReference>